<gene>
    <name evidence="1" type="ORF">L2E82_12705</name>
</gene>
<name>A0ACB9GIT0_CICIN</name>
<reference evidence="1 2" key="2">
    <citation type="journal article" date="2022" name="Mol. Ecol. Resour.">
        <title>The genomes of chicory, endive, great burdock and yacon provide insights into Asteraceae paleo-polyploidization history and plant inulin production.</title>
        <authorList>
            <person name="Fan W."/>
            <person name="Wang S."/>
            <person name="Wang H."/>
            <person name="Wang A."/>
            <person name="Jiang F."/>
            <person name="Liu H."/>
            <person name="Zhao H."/>
            <person name="Xu D."/>
            <person name="Zhang Y."/>
        </authorList>
    </citation>
    <scope>NUCLEOTIDE SEQUENCE [LARGE SCALE GENOMIC DNA]</scope>
    <source>
        <strain evidence="2">cv. Punajuju</strain>
        <tissue evidence="1">Leaves</tissue>
    </source>
</reference>
<evidence type="ECO:0000313" key="2">
    <source>
        <dbReference type="Proteomes" id="UP001055811"/>
    </source>
</evidence>
<organism evidence="1 2">
    <name type="scientific">Cichorium intybus</name>
    <name type="common">Chicory</name>
    <dbReference type="NCBI Taxonomy" id="13427"/>
    <lineage>
        <taxon>Eukaryota</taxon>
        <taxon>Viridiplantae</taxon>
        <taxon>Streptophyta</taxon>
        <taxon>Embryophyta</taxon>
        <taxon>Tracheophyta</taxon>
        <taxon>Spermatophyta</taxon>
        <taxon>Magnoliopsida</taxon>
        <taxon>eudicotyledons</taxon>
        <taxon>Gunneridae</taxon>
        <taxon>Pentapetalae</taxon>
        <taxon>asterids</taxon>
        <taxon>campanulids</taxon>
        <taxon>Asterales</taxon>
        <taxon>Asteraceae</taxon>
        <taxon>Cichorioideae</taxon>
        <taxon>Cichorieae</taxon>
        <taxon>Cichoriinae</taxon>
        <taxon>Cichorium</taxon>
    </lineage>
</organism>
<comment type="caution">
    <text evidence="1">The sequence shown here is derived from an EMBL/GenBank/DDBJ whole genome shotgun (WGS) entry which is preliminary data.</text>
</comment>
<sequence length="67" mass="7860">MRISKCWKAKGGNSARNQSFEPWFFVESLEWRRGLVNILYSKTKVKKIFKGIRILMQYCFSPGASKL</sequence>
<dbReference type="EMBL" id="CM042010">
    <property type="protein sequence ID" value="KAI3782652.1"/>
    <property type="molecule type" value="Genomic_DNA"/>
</dbReference>
<protein>
    <submittedName>
        <fullName evidence="1">Uncharacterized protein</fullName>
    </submittedName>
</protein>
<accession>A0ACB9GIT0</accession>
<reference evidence="2" key="1">
    <citation type="journal article" date="2022" name="Mol. Ecol. Resour.">
        <title>The genomes of chicory, endive, great burdock and yacon provide insights into Asteraceae palaeo-polyploidization history and plant inulin production.</title>
        <authorList>
            <person name="Fan W."/>
            <person name="Wang S."/>
            <person name="Wang H."/>
            <person name="Wang A."/>
            <person name="Jiang F."/>
            <person name="Liu H."/>
            <person name="Zhao H."/>
            <person name="Xu D."/>
            <person name="Zhang Y."/>
        </authorList>
    </citation>
    <scope>NUCLEOTIDE SEQUENCE [LARGE SCALE GENOMIC DNA]</scope>
    <source>
        <strain evidence="2">cv. Punajuju</strain>
    </source>
</reference>
<evidence type="ECO:0000313" key="1">
    <source>
        <dbReference type="EMBL" id="KAI3782652.1"/>
    </source>
</evidence>
<proteinExistence type="predicted"/>
<dbReference type="Proteomes" id="UP001055811">
    <property type="component" value="Linkage Group LG02"/>
</dbReference>
<keyword evidence="2" id="KW-1185">Reference proteome</keyword>